<dbReference type="Proteomes" id="UP001328107">
    <property type="component" value="Unassembled WGS sequence"/>
</dbReference>
<evidence type="ECO:0000256" key="1">
    <source>
        <dbReference type="SAM" id="MobiDB-lite"/>
    </source>
</evidence>
<organism evidence="2 3">
    <name type="scientific">Pristionchus mayeri</name>
    <dbReference type="NCBI Taxonomy" id="1317129"/>
    <lineage>
        <taxon>Eukaryota</taxon>
        <taxon>Metazoa</taxon>
        <taxon>Ecdysozoa</taxon>
        <taxon>Nematoda</taxon>
        <taxon>Chromadorea</taxon>
        <taxon>Rhabditida</taxon>
        <taxon>Rhabditina</taxon>
        <taxon>Diplogasteromorpha</taxon>
        <taxon>Diplogasteroidea</taxon>
        <taxon>Neodiplogasteridae</taxon>
        <taxon>Pristionchus</taxon>
    </lineage>
</organism>
<protein>
    <submittedName>
        <fullName evidence="2">Uncharacterized protein</fullName>
    </submittedName>
</protein>
<sequence length="96" mass="11174">DDLHGEWKADAMLKTLLDRLLNESLWLVILEGRFVSLRPRSRRNYSSGEIHRIPEHRRHPHTVGYLGGQSVRNGRRDRSGAEDDVDPLLLHFLHES</sequence>
<feature type="region of interest" description="Disordered" evidence="1">
    <location>
        <begin position="46"/>
        <end position="82"/>
    </location>
</feature>
<gene>
    <name evidence="2" type="ORF">PMAYCL1PPCAC_28079</name>
</gene>
<feature type="non-terminal residue" evidence="2">
    <location>
        <position position="1"/>
    </location>
</feature>
<feature type="non-terminal residue" evidence="2">
    <location>
        <position position="96"/>
    </location>
</feature>
<name>A0AAN5IAW3_9BILA</name>
<dbReference type="AlphaFoldDB" id="A0AAN5IAW3"/>
<keyword evidence="3" id="KW-1185">Reference proteome</keyword>
<dbReference type="EMBL" id="BTRK01000006">
    <property type="protein sequence ID" value="GMR57884.1"/>
    <property type="molecule type" value="Genomic_DNA"/>
</dbReference>
<comment type="caution">
    <text evidence="2">The sequence shown here is derived from an EMBL/GenBank/DDBJ whole genome shotgun (WGS) entry which is preliminary data.</text>
</comment>
<accession>A0AAN5IAW3</accession>
<proteinExistence type="predicted"/>
<evidence type="ECO:0000313" key="3">
    <source>
        <dbReference type="Proteomes" id="UP001328107"/>
    </source>
</evidence>
<reference evidence="3" key="1">
    <citation type="submission" date="2022-10" db="EMBL/GenBank/DDBJ databases">
        <title>Genome assembly of Pristionchus species.</title>
        <authorList>
            <person name="Yoshida K."/>
            <person name="Sommer R.J."/>
        </authorList>
    </citation>
    <scope>NUCLEOTIDE SEQUENCE [LARGE SCALE GENOMIC DNA]</scope>
    <source>
        <strain evidence="3">RS5460</strain>
    </source>
</reference>
<evidence type="ECO:0000313" key="2">
    <source>
        <dbReference type="EMBL" id="GMR57884.1"/>
    </source>
</evidence>